<evidence type="ECO:0000313" key="1">
    <source>
        <dbReference type="Proteomes" id="UP000095287"/>
    </source>
</evidence>
<evidence type="ECO:0000313" key="2">
    <source>
        <dbReference type="WBParaSite" id="L893_g33598.t1"/>
    </source>
</evidence>
<organism evidence="1 2">
    <name type="scientific">Steinernema glaseri</name>
    <dbReference type="NCBI Taxonomy" id="37863"/>
    <lineage>
        <taxon>Eukaryota</taxon>
        <taxon>Metazoa</taxon>
        <taxon>Ecdysozoa</taxon>
        <taxon>Nematoda</taxon>
        <taxon>Chromadorea</taxon>
        <taxon>Rhabditida</taxon>
        <taxon>Tylenchina</taxon>
        <taxon>Panagrolaimomorpha</taxon>
        <taxon>Strongyloidoidea</taxon>
        <taxon>Steinernematidae</taxon>
        <taxon>Steinernema</taxon>
    </lineage>
</organism>
<protein>
    <submittedName>
        <fullName evidence="2">Uncharacterized protein</fullName>
    </submittedName>
</protein>
<reference evidence="2" key="1">
    <citation type="submission" date="2016-11" db="UniProtKB">
        <authorList>
            <consortium name="WormBaseParasite"/>
        </authorList>
    </citation>
    <scope>IDENTIFICATION</scope>
</reference>
<accession>A0A1I8A7C4</accession>
<name>A0A1I8A7C4_9BILA</name>
<dbReference type="WBParaSite" id="L893_g33598.t1">
    <property type="protein sequence ID" value="L893_g33598.t1"/>
    <property type="gene ID" value="L893_g33598"/>
</dbReference>
<dbReference type="Proteomes" id="UP000095287">
    <property type="component" value="Unplaced"/>
</dbReference>
<keyword evidence="1" id="KW-1185">Reference proteome</keyword>
<sequence length="95" mass="10690">MRIHKSLMVGCSTNAEQKRRCVIWVSSSQLCNEPADENGRALLQERIPSIICGIISDFIASDGVYVFWMRRPTDKQFVAWKRHASVAQSVSAFGC</sequence>
<proteinExistence type="predicted"/>
<dbReference type="AlphaFoldDB" id="A0A1I8A7C4"/>